<dbReference type="Proteomes" id="UP000001544">
    <property type="component" value="Plasmid pBpOF4-01"/>
</dbReference>
<dbReference type="RefSeq" id="WP_012960992.1">
    <property type="nucleotide sequence ID" value="NC_013792.1"/>
</dbReference>
<reference evidence="1 2" key="1">
    <citation type="journal article" date="2011" name="Environ. Microbiol.">
        <title>Genome of alkaliphilic Bacillus pseudofirmus OF4 reveals adaptations that support the ability to grow in an external pH range from 7.5 to 11.4.</title>
        <authorList>
            <person name="Janto B."/>
            <person name="Ahmed A."/>
            <person name="Ito M."/>
            <person name="Liu J."/>
            <person name="Hicks D.B."/>
            <person name="Pagni S."/>
            <person name="Fackelmayer O.J."/>
            <person name="Smith T.A."/>
            <person name="Earl J."/>
            <person name="Elbourne L.D."/>
            <person name="Hassan K."/>
            <person name="Paulsen I.T."/>
            <person name="Kolsto A.B."/>
            <person name="Tourasse N.J."/>
            <person name="Ehrlich G.D."/>
            <person name="Boissy R."/>
            <person name="Ivey D.M."/>
            <person name="Li G."/>
            <person name="Xue Y."/>
            <person name="Ma Y."/>
            <person name="Hu F.Z."/>
            <person name="Krulwich T.A."/>
        </authorList>
    </citation>
    <scope>NUCLEOTIDE SEQUENCE [LARGE SCALE GENOMIC DNA]</scope>
    <source>
        <strain evidence="2">ATCC BAA-2126 / JCM 17055 / OF4</strain>
    </source>
</reference>
<proteinExistence type="predicted"/>
<protein>
    <recommendedName>
        <fullName evidence="3">Secreted protein</fullName>
    </recommendedName>
</protein>
<accession>D3G147</accession>
<geneLocation type="plasmid" evidence="1 2">
    <name>pBpOF4-01</name>
</geneLocation>
<dbReference type="eggNOG" id="COG2217">
    <property type="taxonomic scope" value="Bacteria"/>
</dbReference>
<evidence type="ECO:0000313" key="2">
    <source>
        <dbReference type="Proteomes" id="UP000001544"/>
    </source>
</evidence>
<sequence length="235" mass="27536">MEQHQHHEMQHHMHMGAAENDIITTITYQDSILNIHLEDREGSPLELLQTHEKYMHLIVVSDDLQEFYHLHPEQIDLYTYEVTLPLRDLTSYKAFVDINPKGKHYLIEANAIEDNILNHTHFCHNEMNLIPNKEKIKEISGKIVEMTHGPLKIGEDVTLHFDLKGEKPEPYLGALGHVVIIDDEVKQFIHVHPNSDHETVFVAQFIDSGFYKLWVEFKFAEQIIAFPFWIEVKEK</sequence>
<name>D3G147_ALKPO</name>
<gene>
    <name evidence="1" type="ordered locus">BpOF4_20379</name>
</gene>
<keyword evidence="2" id="KW-1185">Reference proteome</keyword>
<organism evidence="1 2">
    <name type="scientific">Alkalihalophilus pseudofirmus (strain ATCC BAA-2126 / JCM 17055 / OF4)</name>
    <name type="common">Bacillus pseudofirmus</name>
    <dbReference type="NCBI Taxonomy" id="398511"/>
    <lineage>
        <taxon>Bacteria</taxon>
        <taxon>Bacillati</taxon>
        <taxon>Bacillota</taxon>
        <taxon>Bacilli</taxon>
        <taxon>Bacillales</taxon>
        <taxon>Bacillaceae</taxon>
        <taxon>Alkalihalophilus</taxon>
    </lineage>
</organism>
<evidence type="ECO:0008006" key="3">
    <source>
        <dbReference type="Google" id="ProtNLM"/>
    </source>
</evidence>
<dbReference type="AlphaFoldDB" id="D3G147"/>
<dbReference type="HOGENOM" id="CLU_055269_0_1_9"/>
<keyword evidence="1" id="KW-0614">Plasmid</keyword>
<dbReference type="KEGG" id="bpf:BpOF4_20379"/>
<evidence type="ECO:0000313" key="1">
    <source>
        <dbReference type="EMBL" id="ADC52073.1"/>
    </source>
</evidence>
<dbReference type="EMBL" id="CP001879">
    <property type="protein sequence ID" value="ADC52073.1"/>
    <property type="molecule type" value="Genomic_DNA"/>
</dbReference>